<dbReference type="Pfam" id="PF08534">
    <property type="entry name" value="Redoxin"/>
    <property type="match status" value="1"/>
</dbReference>
<evidence type="ECO:0000313" key="7">
    <source>
        <dbReference type="Proteomes" id="UP001500841"/>
    </source>
</evidence>
<accession>A0ABP7WQ66</accession>
<dbReference type="EMBL" id="BAABCV010000004">
    <property type="protein sequence ID" value="GAA4093586.1"/>
    <property type="molecule type" value="Genomic_DNA"/>
</dbReference>
<comment type="caution">
    <text evidence="6">The sequence shown here is derived from an EMBL/GenBank/DDBJ whole genome shotgun (WGS) entry which is preliminary data.</text>
</comment>
<dbReference type="InterPro" id="IPR036249">
    <property type="entry name" value="Thioredoxin-like_sf"/>
</dbReference>
<comment type="subcellular location">
    <subcellularLocation>
        <location evidence="1">Cell envelope</location>
    </subcellularLocation>
</comment>
<dbReference type="PANTHER" id="PTHR42852:SF6">
    <property type="entry name" value="THIOL:DISULFIDE INTERCHANGE PROTEIN DSBE"/>
    <property type="match status" value="1"/>
</dbReference>
<dbReference type="PROSITE" id="PS51352">
    <property type="entry name" value="THIOREDOXIN_2"/>
    <property type="match status" value="1"/>
</dbReference>
<evidence type="ECO:0000256" key="4">
    <source>
        <dbReference type="ARBA" id="ARBA00023284"/>
    </source>
</evidence>
<keyword evidence="4" id="KW-0676">Redox-active center</keyword>
<evidence type="ECO:0000256" key="2">
    <source>
        <dbReference type="ARBA" id="ARBA00022748"/>
    </source>
</evidence>
<dbReference type="InterPro" id="IPR050553">
    <property type="entry name" value="Thioredoxin_ResA/DsbE_sf"/>
</dbReference>
<dbReference type="CDD" id="cd02966">
    <property type="entry name" value="TlpA_like_family"/>
    <property type="match status" value="1"/>
</dbReference>
<keyword evidence="2" id="KW-0201">Cytochrome c-type biogenesis</keyword>
<sequence length="527" mass="60744">MLAGVIHSHAQNAKVHVVIHHGSSKNYIYITQRLPTPQFFDKDYQVDEQSQTRKATLEFTLKQPLSVTLYYSVQKGRSLSKSYNLYLRPGDDITLTADLQKPQNTIVVTGKGSENNQFLENTGDVDDEKMYGDTLPNRIIALINKQAAINREQLHTYIARYHPSADFIKKQQYEVIYFAADDYFGFKENNKFGIQKAYARNKALWQKVQDSLFITAGNQTRQLNKQLLAKTSLDINSISGIERGTILKQQNNDEALVATNYRSLLRSLLARVKENLWNEAEENPDQFYRKWYQTDKENGEKLFKDDRQNLLKEKIIKAYFKGQTAEFLYEVLLNQAKDESDPKNIPVIFNRFKEQYPRSNFISTYEPYVAEIIKKDKSPLTDKMIFTAGNGTKLQKLDEVLALTKGKTVLVDMWGTWCGPCRQEIEKNSAAIKEHFKDKGLNYLYVANYDTGNQDNWKKLIAYFHLEGTHILAGESLSDDIMKKVNGHGYPTYFIIKKDGSYEISKAGYPMKRDVLVKQLEEALAMK</sequence>
<name>A0ABP7WQ66_9SPHI</name>
<evidence type="ECO:0000256" key="3">
    <source>
        <dbReference type="ARBA" id="ARBA00023157"/>
    </source>
</evidence>
<evidence type="ECO:0000313" key="6">
    <source>
        <dbReference type="EMBL" id="GAA4093586.1"/>
    </source>
</evidence>
<dbReference type="SUPFAM" id="SSF52833">
    <property type="entry name" value="Thioredoxin-like"/>
    <property type="match status" value="1"/>
</dbReference>
<proteinExistence type="predicted"/>
<dbReference type="InterPro" id="IPR013740">
    <property type="entry name" value="Redoxin"/>
</dbReference>
<keyword evidence="3" id="KW-1015">Disulfide bond</keyword>
<evidence type="ECO:0000259" key="5">
    <source>
        <dbReference type="PROSITE" id="PS51352"/>
    </source>
</evidence>
<dbReference type="Gene3D" id="3.40.30.10">
    <property type="entry name" value="Glutaredoxin"/>
    <property type="match status" value="1"/>
</dbReference>
<evidence type="ECO:0000256" key="1">
    <source>
        <dbReference type="ARBA" id="ARBA00004196"/>
    </source>
</evidence>
<feature type="domain" description="Thioredoxin" evidence="5">
    <location>
        <begin position="374"/>
        <end position="525"/>
    </location>
</feature>
<keyword evidence="7" id="KW-1185">Reference proteome</keyword>
<dbReference type="Proteomes" id="UP001500841">
    <property type="component" value="Unassembled WGS sequence"/>
</dbReference>
<organism evidence="6 7">
    <name type="scientific">Mucilaginibacter panaciglaebae</name>
    <dbReference type="NCBI Taxonomy" id="502331"/>
    <lineage>
        <taxon>Bacteria</taxon>
        <taxon>Pseudomonadati</taxon>
        <taxon>Bacteroidota</taxon>
        <taxon>Sphingobacteriia</taxon>
        <taxon>Sphingobacteriales</taxon>
        <taxon>Sphingobacteriaceae</taxon>
        <taxon>Mucilaginibacter</taxon>
    </lineage>
</organism>
<dbReference type="InterPro" id="IPR013766">
    <property type="entry name" value="Thioredoxin_domain"/>
</dbReference>
<gene>
    <name evidence="6" type="ORF">GCM10022392_15110</name>
</gene>
<protein>
    <submittedName>
        <fullName evidence="6">TlpA disulfide reductase family protein</fullName>
    </submittedName>
</protein>
<dbReference type="PANTHER" id="PTHR42852">
    <property type="entry name" value="THIOL:DISULFIDE INTERCHANGE PROTEIN DSBE"/>
    <property type="match status" value="1"/>
</dbReference>
<reference evidence="7" key="1">
    <citation type="journal article" date="2019" name="Int. J. Syst. Evol. Microbiol.">
        <title>The Global Catalogue of Microorganisms (GCM) 10K type strain sequencing project: providing services to taxonomists for standard genome sequencing and annotation.</title>
        <authorList>
            <consortium name="The Broad Institute Genomics Platform"/>
            <consortium name="The Broad Institute Genome Sequencing Center for Infectious Disease"/>
            <person name="Wu L."/>
            <person name="Ma J."/>
        </authorList>
    </citation>
    <scope>NUCLEOTIDE SEQUENCE [LARGE SCALE GENOMIC DNA]</scope>
    <source>
        <strain evidence="7">JCM 17085</strain>
    </source>
</reference>